<evidence type="ECO:0000256" key="1">
    <source>
        <dbReference type="SAM" id="Phobius"/>
    </source>
</evidence>
<keyword evidence="1" id="KW-0812">Transmembrane</keyword>
<protein>
    <submittedName>
        <fullName evidence="2">Uncharacterized protein</fullName>
    </submittedName>
</protein>
<evidence type="ECO:0000313" key="3">
    <source>
        <dbReference type="Proteomes" id="UP000320475"/>
    </source>
</evidence>
<evidence type="ECO:0000313" key="2">
    <source>
        <dbReference type="EMBL" id="TPX34096.1"/>
    </source>
</evidence>
<dbReference type="VEuPathDB" id="FungiDB:SeMB42_g00003"/>
<feature type="transmembrane region" description="Helical" evidence="1">
    <location>
        <begin position="7"/>
        <end position="26"/>
    </location>
</feature>
<sequence length="297" mass="33773">MVKFLNINLVIIVTALITTIGTAPVWDDKVIKKAVQKMQQSASDIVGHRKRDVPAKSVESKLTTEYIINEMTKAVFHSVPLFSPFSKEQLFQEPHVTTPEIQVLFTRAYHSLVFERLKTLLLKIVCHASEPFLTNELLRVSPHLLLSYDLGHKCAQRLETAGVPHNMHWAVVRQWRVLELPLYNYWWDCVRSMLLPALTQPAQGQLQIRNDATAGEIFENLRKCVQNVIASRNMDVTRGLPFNLDMSSDPTPNVVLLIAQIRSDARPFTFTEAQLLEVPEATIPLDQLYLIQSVACH</sequence>
<accession>A0A507C7X3</accession>
<dbReference type="Proteomes" id="UP000320475">
    <property type="component" value="Unassembled WGS sequence"/>
</dbReference>
<gene>
    <name evidence="2" type="ORF">SeLEV6574_g08319</name>
</gene>
<proteinExistence type="predicted"/>
<name>A0A507C7X3_9FUNG</name>
<dbReference type="AlphaFoldDB" id="A0A507C7X3"/>
<keyword evidence="1" id="KW-1133">Transmembrane helix</keyword>
<reference evidence="2 3" key="1">
    <citation type="journal article" date="2019" name="Sci. Rep.">
        <title>Comparative genomics of chytrid fungi reveal insights into the obligate biotrophic and pathogenic lifestyle of Synchytrium endobioticum.</title>
        <authorList>
            <person name="van de Vossenberg B.T.L.H."/>
            <person name="Warris S."/>
            <person name="Nguyen H.D.T."/>
            <person name="van Gent-Pelzer M.P.E."/>
            <person name="Joly D.L."/>
            <person name="van de Geest H.C."/>
            <person name="Bonants P.J.M."/>
            <person name="Smith D.S."/>
            <person name="Levesque C.A."/>
            <person name="van der Lee T.A.J."/>
        </authorList>
    </citation>
    <scope>NUCLEOTIDE SEQUENCE [LARGE SCALE GENOMIC DNA]</scope>
    <source>
        <strain evidence="2 3">LEV6574</strain>
    </source>
</reference>
<dbReference type="EMBL" id="QEAM01000848">
    <property type="protein sequence ID" value="TPX34096.1"/>
    <property type="molecule type" value="Genomic_DNA"/>
</dbReference>
<organism evidence="2 3">
    <name type="scientific">Synchytrium endobioticum</name>
    <dbReference type="NCBI Taxonomy" id="286115"/>
    <lineage>
        <taxon>Eukaryota</taxon>
        <taxon>Fungi</taxon>
        <taxon>Fungi incertae sedis</taxon>
        <taxon>Chytridiomycota</taxon>
        <taxon>Chytridiomycota incertae sedis</taxon>
        <taxon>Chytridiomycetes</taxon>
        <taxon>Synchytriales</taxon>
        <taxon>Synchytriaceae</taxon>
        <taxon>Synchytrium</taxon>
    </lineage>
</organism>
<keyword evidence="1" id="KW-0472">Membrane</keyword>
<comment type="caution">
    <text evidence="2">The sequence shown here is derived from an EMBL/GenBank/DDBJ whole genome shotgun (WGS) entry which is preliminary data.</text>
</comment>